<dbReference type="AlphaFoldDB" id="R2SYT5"/>
<dbReference type="SUPFAM" id="SSF51735">
    <property type="entry name" value="NAD(P)-binding Rossmann-fold domains"/>
    <property type="match status" value="1"/>
</dbReference>
<evidence type="ECO:0000313" key="4">
    <source>
        <dbReference type="Proteomes" id="UP000013782"/>
    </source>
</evidence>
<dbReference type="Pfam" id="PF01073">
    <property type="entry name" value="3Beta_HSD"/>
    <property type="match status" value="1"/>
</dbReference>
<evidence type="ECO:0000313" key="3">
    <source>
        <dbReference type="EMBL" id="EOH97921.1"/>
    </source>
</evidence>
<dbReference type="EMBL" id="AJAQ01000001">
    <property type="protein sequence ID" value="EOH97921.1"/>
    <property type="molecule type" value="Genomic_DNA"/>
</dbReference>
<dbReference type="InterPro" id="IPR002225">
    <property type="entry name" value="3Beta_OHSteriod_DH/Estase"/>
</dbReference>
<sequence>MNKTVLVTGGNGYLALHIIYQLLQQDYKVRTTVRSLKSADHIKETLRANGITDLSKLTFVEADLLKDEGWDQAVENQEYVLNVAYPSEVSFEDRNEINPPVVQGVRRVLTAASRAGVKRIILTSSFNTIASRSLEKSKVFTEQDWAEENQPGLSYYDKFKLLAEKAAWEFIENDPSGMELVTVNPVAILGPPLDGYKSGSFSMLKMVFVKGFPDLPLNIVDVRDLADIHIRAMITPEAKNQRFIAATGKITMWKIEKLLRKERPEMAAQLAAREIPQRVLDVAAVFKDPAKLEILLPNLNHTISNQKAKDILAWRPLFTKEQTVLDSIDGMVRDGAL</sequence>
<protein>
    <recommendedName>
        <fullName evidence="2">3-beta hydroxysteroid dehydrogenase/isomerase domain-containing protein</fullName>
    </recommendedName>
</protein>
<keyword evidence="4" id="KW-1185">Reference proteome</keyword>
<dbReference type="PANTHER" id="PTHR10366">
    <property type="entry name" value="NAD DEPENDENT EPIMERASE/DEHYDRATASE"/>
    <property type="match status" value="1"/>
</dbReference>
<dbReference type="PANTHER" id="PTHR10366:SF564">
    <property type="entry name" value="STEROL-4-ALPHA-CARBOXYLATE 3-DEHYDROGENASE, DECARBOXYLATING"/>
    <property type="match status" value="1"/>
</dbReference>
<dbReference type="STRING" id="160454.RV10_GL000886"/>
<name>R2SYT5_9ENTE</name>
<organism evidence="3 4">
    <name type="scientific">Enterococcus pallens ATCC BAA-351</name>
    <dbReference type="NCBI Taxonomy" id="1158607"/>
    <lineage>
        <taxon>Bacteria</taxon>
        <taxon>Bacillati</taxon>
        <taxon>Bacillota</taxon>
        <taxon>Bacilli</taxon>
        <taxon>Lactobacillales</taxon>
        <taxon>Enterococcaceae</taxon>
        <taxon>Enterococcus</taxon>
    </lineage>
</organism>
<dbReference type="InterPro" id="IPR036291">
    <property type="entry name" value="NAD(P)-bd_dom_sf"/>
</dbReference>
<dbReference type="Gene3D" id="3.40.50.720">
    <property type="entry name" value="NAD(P)-binding Rossmann-like Domain"/>
    <property type="match status" value="1"/>
</dbReference>
<evidence type="ECO:0000259" key="2">
    <source>
        <dbReference type="Pfam" id="PF01073"/>
    </source>
</evidence>
<feature type="domain" description="3-beta hydroxysteroid dehydrogenase/isomerase" evidence="2">
    <location>
        <begin position="6"/>
        <end position="233"/>
    </location>
</feature>
<dbReference type="GO" id="GO:0006694">
    <property type="term" value="P:steroid biosynthetic process"/>
    <property type="evidence" value="ECO:0007669"/>
    <property type="project" value="InterPro"/>
</dbReference>
<comment type="caution">
    <text evidence="3">The sequence shown here is derived from an EMBL/GenBank/DDBJ whole genome shotgun (WGS) entry which is preliminary data.</text>
</comment>
<dbReference type="OrthoDB" id="9778052at2"/>
<dbReference type="FunFam" id="3.40.50.720:FF:000336">
    <property type="entry name" value="Aldehyde reductase"/>
    <property type="match status" value="1"/>
</dbReference>
<accession>R2SYT5</accession>
<dbReference type="HOGENOM" id="CLU_007383_9_2_9"/>
<dbReference type="GO" id="GO:0016616">
    <property type="term" value="F:oxidoreductase activity, acting on the CH-OH group of donors, NAD or NADP as acceptor"/>
    <property type="evidence" value="ECO:0007669"/>
    <property type="project" value="InterPro"/>
</dbReference>
<dbReference type="Proteomes" id="UP000013782">
    <property type="component" value="Unassembled WGS sequence"/>
</dbReference>
<reference evidence="3 4" key="1">
    <citation type="submission" date="2013-02" db="EMBL/GenBank/DDBJ databases">
        <title>The Genome Sequence of Enterococcus pallens BAA-351.</title>
        <authorList>
            <consortium name="The Broad Institute Genome Sequencing Platform"/>
            <consortium name="The Broad Institute Genome Sequencing Center for Infectious Disease"/>
            <person name="Earl A.M."/>
            <person name="Gilmore M.S."/>
            <person name="Lebreton F."/>
            <person name="Walker B."/>
            <person name="Young S.K."/>
            <person name="Zeng Q."/>
            <person name="Gargeya S."/>
            <person name="Fitzgerald M."/>
            <person name="Haas B."/>
            <person name="Abouelleil A."/>
            <person name="Alvarado L."/>
            <person name="Arachchi H.M."/>
            <person name="Berlin A.M."/>
            <person name="Chapman S.B."/>
            <person name="Dewar J."/>
            <person name="Goldberg J."/>
            <person name="Griggs A."/>
            <person name="Gujja S."/>
            <person name="Hansen M."/>
            <person name="Howarth C."/>
            <person name="Imamovic A."/>
            <person name="Larimer J."/>
            <person name="McCowan C."/>
            <person name="Murphy C."/>
            <person name="Neiman D."/>
            <person name="Pearson M."/>
            <person name="Priest M."/>
            <person name="Roberts A."/>
            <person name="Saif S."/>
            <person name="Shea T."/>
            <person name="Sisk P."/>
            <person name="Sykes S."/>
            <person name="Wortman J."/>
            <person name="Nusbaum C."/>
            <person name="Birren B."/>
        </authorList>
    </citation>
    <scope>NUCLEOTIDE SEQUENCE [LARGE SCALE GENOMIC DNA]</scope>
    <source>
        <strain evidence="3 4">ATCC BAA-351</strain>
    </source>
</reference>
<dbReference type="InterPro" id="IPR050425">
    <property type="entry name" value="NAD(P)_dehydrat-like"/>
</dbReference>
<proteinExistence type="predicted"/>
<dbReference type="eggNOG" id="COG0451">
    <property type="taxonomic scope" value="Bacteria"/>
</dbReference>
<dbReference type="PATRIC" id="fig|1158607.3.peg.594"/>
<keyword evidence="1" id="KW-0560">Oxidoreductase</keyword>
<dbReference type="RefSeq" id="WP_010755652.1">
    <property type="nucleotide sequence ID" value="NZ_ASWD01000002.1"/>
</dbReference>
<evidence type="ECO:0000256" key="1">
    <source>
        <dbReference type="ARBA" id="ARBA00023002"/>
    </source>
</evidence>
<gene>
    <name evidence="3" type="ORF">UAU_00589</name>
</gene>